<name>A9DWA2_9FLAO</name>
<comment type="caution">
    <text evidence="3">The sequence shown here is derived from an EMBL/GenBank/DDBJ whole genome shotgun (WGS) entry which is preliminary data.</text>
</comment>
<dbReference type="EMBL" id="ABIB01000004">
    <property type="protein sequence ID" value="EDP96531.1"/>
    <property type="molecule type" value="Genomic_DNA"/>
</dbReference>
<organism evidence="3 4">
    <name type="scientific">Kordia algicida OT-1</name>
    <dbReference type="NCBI Taxonomy" id="391587"/>
    <lineage>
        <taxon>Bacteria</taxon>
        <taxon>Pseudomonadati</taxon>
        <taxon>Bacteroidota</taxon>
        <taxon>Flavobacteriia</taxon>
        <taxon>Flavobacteriales</taxon>
        <taxon>Flavobacteriaceae</taxon>
        <taxon>Kordia</taxon>
    </lineage>
</organism>
<evidence type="ECO:0000313" key="4">
    <source>
        <dbReference type="Proteomes" id="UP000002945"/>
    </source>
</evidence>
<dbReference type="AlphaFoldDB" id="A9DWA2"/>
<keyword evidence="2" id="KW-0812">Transmembrane</keyword>
<keyword evidence="2" id="KW-0472">Membrane</keyword>
<feature type="region of interest" description="Disordered" evidence="1">
    <location>
        <begin position="114"/>
        <end position="144"/>
    </location>
</feature>
<evidence type="ECO:0000313" key="3">
    <source>
        <dbReference type="EMBL" id="EDP96531.1"/>
    </source>
</evidence>
<evidence type="ECO:0000256" key="2">
    <source>
        <dbReference type="SAM" id="Phobius"/>
    </source>
</evidence>
<feature type="transmembrane region" description="Helical" evidence="2">
    <location>
        <begin position="153"/>
        <end position="174"/>
    </location>
</feature>
<feature type="compositionally biased region" description="Basic residues" evidence="1">
    <location>
        <begin position="53"/>
        <end position="62"/>
    </location>
</feature>
<dbReference type="HOGENOM" id="CLU_1439365_0_0_10"/>
<gene>
    <name evidence="3" type="ORF">KAOT1_03942</name>
</gene>
<dbReference type="RefSeq" id="WP_007093361.1">
    <property type="nucleotide sequence ID" value="NZ_CP142125.1"/>
</dbReference>
<feature type="compositionally biased region" description="Polar residues" evidence="1">
    <location>
        <begin position="118"/>
        <end position="134"/>
    </location>
</feature>
<dbReference type="Proteomes" id="UP000002945">
    <property type="component" value="Unassembled WGS sequence"/>
</dbReference>
<keyword evidence="4" id="KW-1185">Reference proteome</keyword>
<feature type="compositionally biased region" description="Basic and acidic residues" evidence="1">
    <location>
        <begin position="135"/>
        <end position="144"/>
    </location>
</feature>
<dbReference type="OrthoDB" id="1465397at2"/>
<accession>A9DWA2</accession>
<evidence type="ECO:0000256" key="1">
    <source>
        <dbReference type="SAM" id="MobiDB-lite"/>
    </source>
</evidence>
<sequence length="188" mass="20866">MIDPLASTQIEEYDEYNRKQFRGIKKRRFGRRRPPVRSDPNGFPIAVKIPSKRQPKIVKGRPTKLPPLTGFKKSNNTGVVKPSILVRNASINNKKASNPTRKIGIAKLMKQTGAVKQASPQVSTDKTQVPATNKQSKEALDKGKQSDTRVGKIVKIVTGIAIIGLASFGIYKYVQYRKKIKIGLKKSA</sequence>
<keyword evidence="2" id="KW-1133">Transmembrane helix</keyword>
<reference evidence="3 4" key="1">
    <citation type="journal article" date="2011" name="J. Bacteriol.">
        <title>Genome sequence of the algicidal bacterium Kordia algicida OT-1.</title>
        <authorList>
            <person name="Lee H.S."/>
            <person name="Kang S.G."/>
            <person name="Kwon K.K."/>
            <person name="Lee J.H."/>
            <person name="Kim S.J."/>
        </authorList>
    </citation>
    <scope>NUCLEOTIDE SEQUENCE [LARGE SCALE GENOMIC DNA]</scope>
    <source>
        <strain evidence="3 4">OT-1</strain>
    </source>
</reference>
<dbReference type="STRING" id="391587.KAOT1_03942"/>
<protein>
    <submittedName>
        <fullName evidence="3">Uncharacterized protein</fullName>
    </submittedName>
</protein>
<feature type="region of interest" description="Disordered" evidence="1">
    <location>
        <begin position="53"/>
        <end position="73"/>
    </location>
</feature>
<dbReference type="eggNOG" id="ENOG502ZMW6">
    <property type="taxonomic scope" value="Bacteria"/>
</dbReference>
<proteinExistence type="predicted"/>